<gene>
    <name evidence="2" type="ORF">LCGC14_1176450</name>
</gene>
<dbReference type="EMBL" id="LAZR01005860">
    <property type="protein sequence ID" value="KKM96592.1"/>
    <property type="molecule type" value="Genomic_DNA"/>
</dbReference>
<proteinExistence type="predicted"/>
<feature type="compositionally biased region" description="Basic and acidic residues" evidence="1">
    <location>
        <begin position="76"/>
        <end position="86"/>
    </location>
</feature>
<feature type="region of interest" description="Disordered" evidence="1">
    <location>
        <begin position="64"/>
        <end position="93"/>
    </location>
</feature>
<evidence type="ECO:0000313" key="2">
    <source>
        <dbReference type="EMBL" id="KKM96592.1"/>
    </source>
</evidence>
<dbReference type="AlphaFoldDB" id="A0A0F9PTQ9"/>
<sequence>MDKDEVDRQLSTSWELPEIVKRLKAVTEEIGKCVPGNRTKELMYELVEIVMECGERVHELEARIDAGGPMESNKQQQERMRIESIKDRRRHPS</sequence>
<organism evidence="2">
    <name type="scientific">marine sediment metagenome</name>
    <dbReference type="NCBI Taxonomy" id="412755"/>
    <lineage>
        <taxon>unclassified sequences</taxon>
        <taxon>metagenomes</taxon>
        <taxon>ecological metagenomes</taxon>
    </lineage>
</organism>
<evidence type="ECO:0000256" key="1">
    <source>
        <dbReference type="SAM" id="MobiDB-lite"/>
    </source>
</evidence>
<reference evidence="2" key="1">
    <citation type="journal article" date="2015" name="Nature">
        <title>Complex archaea that bridge the gap between prokaryotes and eukaryotes.</title>
        <authorList>
            <person name="Spang A."/>
            <person name="Saw J.H."/>
            <person name="Jorgensen S.L."/>
            <person name="Zaremba-Niedzwiedzka K."/>
            <person name="Martijn J."/>
            <person name="Lind A.E."/>
            <person name="van Eijk R."/>
            <person name="Schleper C."/>
            <person name="Guy L."/>
            <person name="Ettema T.J."/>
        </authorList>
    </citation>
    <scope>NUCLEOTIDE SEQUENCE</scope>
</reference>
<accession>A0A0F9PTQ9</accession>
<name>A0A0F9PTQ9_9ZZZZ</name>
<comment type="caution">
    <text evidence="2">The sequence shown here is derived from an EMBL/GenBank/DDBJ whole genome shotgun (WGS) entry which is preliminary data.</text>
</comment>
<protein>
    <submittedName>
        <fullName evidence="2">Uncharacterized protein</fullName>
    </submittedName>
</protein>